<comment type="subcellular location">
    <subcellularLocation>
        <location evidence="1">Endomembrane system</location>
        <topology evidence="1">Multi-pass membrane protein</topology>
    </subcellularLocation>
</comment>
<dbReference type="InterPro" id="IPR023299">
    <property type="entry name" value="ATPase_P-typ_cyto_dom_N"/>
</dbReference>
<proteinExistence type="predicted"/>
<dbReference type="FunFam" id="1.20.1110.10:FF:000039">
    <property type="entry name" value="Calcium-transporting ATPase"/>
    <property type="match status" value="1"/>
</dbReference>
<dbReference type="SUPFAM" id="SSF81653">
    <property type="entry name" value="Calcium ATPase, transduction domain A"/>
    <property type="match status" value="1"/>
</dbReference>
<gene>
    <name evidence="20" type="ORF">SteCoe_27862</name>
</gene>
<dbReference type="EC" id="7.2.2.10" evidence="2"/>
<evidence type="ECO:0000256" key="3">
    <source>
        <dbReference type="ARBA" id="ARBA00022448"/>
    </source>
</evidence>
<dbReference type="NCBIfam" id="TIGR01494">
    <property type="entry name" value="ATPase_P-type"/>
    <property type="match status" value="2"/>
</dbReference>
<dbReference type="InterPro" id="IPR044492">
    <property type="entry name" value="P_typ_ATPase_HD_dom"/>
</dbReference>
<evidence type="ECO:0000256" key="15">
    <source>
        <dbReference type="ARBA" id="ARBA00048694"/>
    </source>
</evidence>
<dbReference type="Gene3D" id="3.40.50.1000">
    <property type="entry name" value="HAD superfamily/HAD-like"/>
    <property type="match status" value="1"/>
</dbReference>
<dbReference type="EMBL" id="MPUH01000821">
    <property type="protein sequence ID" value="OMJ73445.1"/>
    <property type="molecule type" value="Genomic_DNA"/>
</dbReference>
<protein>
    <recommendedName>
        <fullName evidence="2">P-type Ca(2+) transporter</fullName>
        <ecNumber evidence="2">7.2.2.10</ecNumber>
    </recommendedName>
</protein>
<dbReference type="InterPro" id="IPR023214">
    <property type="entry name" value="HAD_sf"/>
</dbReference>
<evidence type="ECO:0000256" key="4">
    <source>
        <dbReference type="ARBA" id="ARBA00022568"/>
    </source>
</evidence>
<evidence type="ECO:0000256" key="5">
    <source>
        <dbReference type="ARBA" id="ARBA00022692"/>
    </source>
</evidence>
<evidence type="ECO:0000256" key="12">
    <source>
        <dbReference type="ARBA" id="ARBA00022989"/>
    </source>
</evidence>
<evidence type="ECO:0000256" key="16">
    <source>
        <dbReference type="SAM" id="Phobius"/>
    </source>
</evidence>
<feature type="transmembrane region" description="Helical" evidence="16">
    <location>
        <begin position="909"/>
        <end position="933"/>
    </location>
</feature>
<feature type="transmembrane region" description="Helical" evidence="16">
    <location>
        <begin position="758"/>
        <end position="778"/>
    </location>
</feature>
<comment type="catalytic activity">
    <reaction evidence="15">
        <text>Ca(2+)(in) + ATP + H2O = Ca(2+)(out) + ADP + phosphate + H(+)</text>
        <dbReference type="Rhea" id="RHEA:18105"/>
        <dbReference type="ChEBI" id="CHEBI:15377"/>
        <dbReference type="ChEBI" id="CHEBI:15378"/>
        <dbReference type="ChEBI" id="CHEBI:29108"/>
        <dbReference type="ChEBI" id="CHEBI:30616"/>
        <dbReference type="ChEBI" id="CHEBI:43474"/>
        <dbReference type="ChEBI" id="CHEBI:456216"/>
        <dbReference type="EC" id="7.2.2.10"/>
    </reaction>
</comment>
<evidence type="ECO:0000256" key="14">
    <source>
        <dbReference type="ARBA" id="ARBA00023136"/>
    </source>
</evidence>
<dbReference type="PANTHER" id="PTHR24093:SF369">
    <property type="entry name" value="CALCIUM-TRANSPORTING ATPASE"/>
    <property type="match status" value="1"/>
</dbReference>
<dbReference type="GO" id="GO:0005524">
    <property type="term" value="F:ATP binding"/>
    <property type="evidence" value="ECO:0007669"/>
    <property type="project" value="UniProtKB-KW"/>
</dbReference>
<evidence type="ECO:0000313" key="21">
    <source>
        <dbReference type="Proteomes" id="UP000187209"/>
    </source>
</evidence>
<feature type="transmembrane region" description="Helical" evidence="16">
    <location>
        <begin position="116"/>
        <end position="135"/>
    </location>
</feature>
<feature type="domain" description="Cation-transporting P-type ATPase N-terminal" evidence="19">
    <location>
        <begin position="39"/>
        <end position="104"/>
    </location>
</feature>
<keyword evidence="5 16" id="KW-0812">Transmembrane</keyword>
<feature type="transmembrane region" description="Helical" evidence="16">
    <location>
        <begin position="282"/>
        <end position="303"/>
    </location>
</feature>
<accession>A0A1R2B9T2</accession>
<dbReference type="SFLD" id="SFLDG00002">
    <property type="entry name" value="C1.7:_P-type_atpase_like"/>
    <property type="match status" value="1"/>
</dbReference>
<keyword evidence="7" id="KW-0547">Nucleotide-binding</keyword>
<dbReference type="OrthoDB" id="3352408at2759"/>
<evidence type="ECO:0000256" key="10">
    <source>
        <dbReference type="ARBA" id="ARBA00022842"/>
    </source>
</evidence>
<dbReference type="Pfam" id="PF00690">
    <property type="entry name" value="Cation_ATPase_N"/>
    <property type="match status" value="1"/>
</dbReference>
<dbReference type="Pfam" id="PF00689">
    <property type="entry name" value="Cation_ATPase_C"/>
    <property type="match status" value="1"/>
</dbReference>
<evidence type="ECO:0000256" key="7">
    <source>
        <dbReference type="ARBA" id="ARBA00022741"/>
    </source>
</evidence>
<dbReference type="PRINTS" id="PR00119">
    <property type="entry name" value="CATATPASE"/>
</dbReference>
<evidence type="ECO:0000256" key="8">
    <source>
        <dbReference type="ARBA" id="ARBA00022837"/>
    </source>
</evidence>
<keyword evidence="14 16" id="KW-0472">Membrane</keyword>
<dbReference type="Gene3D" id="3.40.1110.10">
    <property type="entry name" value="Calcium-transporting ATPase, cytoplasmic domain N"/>
    <property type="match status" value="1"/>
</dbReference>
<dbReference type="GO" id="GO:0016887">
    <property type="term" value="F:ATP hydrolysis activity"/>
    <property type="evidence" value="ECO:0007669"/>
    <property type="project" value="InterPro"/>
</dbReference>
<dbReference type="SUPFAM" id="SSF56784">
    <property type="entry name" value="HAD-like"/>
    <property type="match status" value="1"/>
</dbReference>
<dbReference type="InterPro" id="IPR036412">
    <property type="entry name" value="HAD-like_sf"/>
</dbReference>
<reference evidence="20 21" key="1">
    <citation type="submission" date="2016-11" db="EMBL/GenBank/DDBJ databases">
        <title>The macronuclear genome of Stentor coeruleus: a giant cell with tiny introns.</title>
        <authorList>
            <person name="Slabodnick M."/>
            <person name="Ruby J.G."/>
            <person name="Reiff S.B."/>
            <person name="Swart E.C."/>
            <person name="Gosai S."/>
            <person name="Prabakaran S."/>
            <person name="Witkowska E."/>
            <person name="Larue G.E."/>
            <person name="Fisher S."/>
            <person name="Freeman R.M."/>
            <person name="Gunawardena J."/>
            <person name="Chu W."/>
            <person name="Stover N.A."/>
            <person name="Gregory B.D."/>
            <person name="Nowacki M."/>
            <person name="Derisi J."/>
            <person name="Roy S.W."/>
            <person name="Marshall W.F."/>
            <person name="Sood P."/>
        </authorList>
    </citation>
    <scope>NUCLEOTIDE SEQUENCE [LARGE SCALE GENOMIC DNA]</scope>
    <source>
        <strain evidence="20">WM001</strain>
    </source>
</reference>
<dbReference type="InterPro" id="IPR059000">
    <property type="entry name" value="ATPase_P-type_domA"/>
</dbReference>
<feature type="domain" description="P-type ATPase A" evidence="17">
    <location>
        <begin position="156"/>
        <end position="252"/>
    </location>
</feature>
<dbReference type="Pfam" id="PF13246">
    <property type="entry name" value="Cation_ATPase"/>
    <property type="match status" value="1"/>
</dbReference>
<evidence type="ECO:0000256" key="6">
    <source>
        <dbReference type="ARBA" id="ARBA00022723"/>
    </source>
</evidence>
<keyword evidence="21" id="KW-1185">Reference proteome</keyword>
<dbReference type="PANTHER" id="PTHR24093">
    <property type="entry name" value="CATION TRANSPORTING ATPASE"/>
    <property type="match status" value="1"/>
</dbReference>
<dbReference type="InterPro" id="IPR006068">
    <property type="entry name" value="ATPase_P-typ_cation-transptr_C"/>
</dbReference>
<evidence type="ECO:0000259" key="17">
    <source>
        <dbReference type="Pfam" id="PF00122"/>
    </source>
</evidence>
<dbReference type="AlphaFoldDB" id="A0A1R2B9T2"/>
<dbReference type="SUPFAM" id="SSF81665">
    <property type="entry name" value="Calcium ATPase, transmembrane domain M"/>
    <property type="match status" value="1"/>
</dbReference>
<feature type="transmembrane region" description="Helical" evidence="16">
    <location>
        <begin position="831"/>
        <end position="853"/>
    </location>
</feature>
<evidence type="ECO:0000256" key="9">
    <source>
        <dbReference type="ARBA" id="ARBA00022840"/>
    </source>
</evidence>
<evidence type="ECO:0000256" key="11">
    <source>
        <dbReference type="ARBA" id="ARBA00022967"/>
    </source>
</evidence>
<dbReference type="Gene3D" id="2.70.150.10">
    <property type="entry name" value="Calcium-transporting ATPase, cytoplasmic transduction domain A"/>
    <property type="match status" value="1"/>
</dbReference>
<dbReference type="InterPro" id="IPR023298">
    <property type="entry name" value="ATPase_P-typ_TM_dom_sf"/>
</dbReference>
<dbReference type="PROSITE" id="PS00154">
    <property type="entry name" value="ATPASE_E1_E2"/>
    <property type="match status" value="1"/>
</dbReference>
<feature type="transmembrane region" description="Helical" evidence="16">
    <location>
        <begin position="323"/>
        <end position="351"/>
    </location>
</feature>
<keyword evidence="10" id="KW-0460">Magnesium</keyword>
<keyword evidence="8" id="KW-0106">Calcium</keyword>
<dbReference type="GO" id="GO:0005886">
    <property type="term" value="C:plasma membrane"/>
    <property type="evidence" value="ECO:0007669"/>
    <property type="project" value="TreeGrafter"/>
</dbReference>
<dbReference type="Pfam" id="PF00122">
    <property type="entry name" value="E1-E2_ATPase"/>
    <property type="match status" value="1"/>
</dbReference>
<dbReference type="Proteomes" id="UP000187209">
    <property type="component" value="Unassembled WGS sequence"/>
</dbReference>
<feature type="transmembrane region" description="Helical" evidence="16">
    <location>
        <begin position="945"/>
        <end position="967"/>
    </location>
</feature>
<evidence type="ECO:0000259" key="18">
    <source>
        <dbReference type="Pfam" id="PF00689"/>
    </source>
</evidence>
<keyword evidence="11" id="KW-1278">Translocase</keyword>
<keyword evidence="4" id="KW-0109">Calcium transport</keyword>
<keyword evidence="6" id="KW-0479">Metal-binding</keyword>
<keyword evidence="3" id="KW-0813">Transport</keyword>
<keyword evidence="13" id="KW-0406">Ion transport</keyword>
<feature type="domain" description="Cation-transporting P-type ATPase C-terminal" evidence="18">
    <location>
        <begin position="783"/>
        <end position="964"/>
    </location>
</feature>
<dbReference type="InterPro" id="IPR008250">
    <property type="entry name" value="ATPase_P-typ_transduc_dom_A_sf"/>
</dbReference>
<name>A0A1R2B9T2_9CILI</name>
<evidence type="ECO:0000256" key="1">
    <source>
        <dbReference type="ARBA" id="ARBA00004127"/>
    </source>
</evidence>
<evidence type="ECO:0000256" key="2">
    <source>
        <dbReference type="ARBA" id="ARBA00012790"/>
    </source>
</evidence>
<dbReference type="InterPro" id="IPR018303">
    <property type="entry name" value="ATPase_P-typ_P_site"/>
</dbReference>
<keyword evidence="12 16" id="KW-1133">Transmembrane helix</keyword>
<comment type="caution">
    <text evidence="20">The sequence shown here is derived from an EMBL/GenBank/DDBJ whole genome shotgun (WGS) entry which is preliminary data.</text>
</comment>
<organism evidence="20 21">
    <name type="scientific">Stentor coeruleus</name>
    <dbReference type="NCBI Taxonomy" id="5963"/>
    <lineage>
        <taxon>Eukaryota</taxon>
        <taxon>Sar</taxon>
        <taxon>Alveolata</taxon>
        <taxon>Ciliophora</taxon>
        <taxon>Postciliodesmatophora</taxon>
        <taxon>Heterotrichea</taxon>
        <taxon>Heterotrichida</taxon>
        <taxon>Stentoridae</taxon>
        <taxon>Stentor</taxon>
    </lineage>
</organism>
<dbReference type="SFLD" id="SFLDF00027">
    <property type="entry name" value="p-type_atpase"/>
    <property type="match status" value="1"/>
</dbReference>
<keyword evidence="9" id="KW-0067">ATP-binding</keyword>
<feature type="transmembrane region" description="Helical" evidence="16">
    <location>
        <begin position="92"/>
        <end position="110"/>
    </location>
</feature>
<sequence>MSKGTITFTITPEMLEPLFFSDNIRDGKSLELLKKLDGIPGLCDGLHTNMHKGITSDPEELKQREIVYSNNHPYVRERDSILDIIWDALHDTVLQILIAAAVISLIIGTIQDPSQGWLEGVAILVAVIIVLSVTASNDYMKDGQFLKLNAQTNIHNVIVTRDGAEKEIPAHDLMTGDLMCISPGEIFPADGILVRGNGLSVDESAITGESTLMKREIIRAGDMDSNPFLVSGGKVVEGSGMMIICAVGPHSVNEKHRLMSGLVEDEADTPLQGRLGVIAAGLGKIGFAAGGILTLVLIIHLAIDSIDNSEWGSSQWEDVISAIIIGITILVVAIPEGLPLALTLTMAYSIFKMKDEHIFVRHLKGCEIMGAATNILSDKTGTLTENKMKVTQAVLFGQEFKNADQASLTADKKKLIAEALSRNSTAFINKENEKHEIIGNRTEGALLEMVESWGIDSYSLRNLDLQKYQYAFNSKTKRMTTVYENESGDISIYTKGAAEILLEFCDQFYTSTGEKQKLTNENKAEIKHMINTYSSESLRVIGIAHKISNMQSISDNEITQEFIESNMTFLGFVGIQDPLRAEARSAVMKCQQAGVIVRMVTGDKLETAISIAKQANILPTNLSPEETKEYVMKGKHFRERVGLEIEKNEKNEVIGFKVVNIEEFKEIAKKLRVIARCSPEDKLLLVIGLKEIGEVVGVTGDGSNDASALKQSDIGLAMMSGTHMAKDSSDIILLDDNFGSVVNSVKWGRNVYASTRKFLQFQISVNIVALVVSIIGGISVKDSPLSAVQMLWVNLIMDSLAALALATEPPTEDLFDSRPFGRTESMINSDMYITMISQSIFQIAVLLSLLYTAPYLFDIEEGWGNDTWDEDNGKHFTIFFNAFVMLQLFNEINCRKLYLSEINVFKGFFVNWMFVTIIFGTFGIQLIFVEFGGEPLKCAPLDLKYHLICIGLGIAGLIYGVIVRSVVTCYRRRLMIKAKSREYFESDDEENKALLKN</sequence>
<evidence type="ECO:0000313" key="20">
    <source>
        <dbReference type="EMBL" id="OMJ73445.1"/>
    </source>
</evidence>
<dbReference type="Gene3D" id="1.20.1110.10">
    <property type="entry name" value="Calcium-transporting ATPase, transmembrane domain"/>
    <property type="match status" value="1"/>
</dbReference>
<dbReference type="InterPro" id="IPR001757">
    <property type="entry name" value="P_typ_ATPase"/>
</dbReference>
<evidence type="ECO:0000259" key="19">
    <source>
        <dbReference type="Pfam" id="PF00690"/>
    </source>
</evidence>
<evidence type="ECO:0000256" key="13">
    <source>
        <dbReference type="ARBA" id="ARBA00023065"/>
    </source>
</evidence>
<dbReference type="GO" id="GO:0046872">
    <property type="term" value="F:metal ion binding"/>
    <property type="evidence" value="ECO:0007669"/>
    <property type="project" value="UniProtKB-KW"/>
</dbReference>
<dbReference type="GO" id="GO:0005388">
    <property type="term" value="F:P-type calcium transporter activity"/>
    <property type="evidence" value="ECO:0007669"/>
    <property type="project" value="UniProtKB-EC"/>
</dbReference>
<dbReference type="GO" id="GO:0012505">
    <property type="term" value="C:endomembrane system"/>
    <property type="evidence" value="ECO:0007669"/>
    <property type="project" value="UniProtKB-SubCell"/>
</dbReference>
<dbReference type="SFLD" id="SFLDS00003">
    <property type="entry name" value="Haloacid_Dehalogenase"/>
    <property type="match status" value="1"/>
</dbReference>
<dbReference type="InterPro" id="IPR004014">
    <property type="entry name" value="ATPase_P-typ_cation-transptr_N"/>
</dbReference>
<dbReference type="SUPFAM" id="SSF81660">
    <property type="entry name" value="Metal cation-transporting ATPase, ATP-binding domain N"/>
    <property type="match status" value="1"/>
</dbReference>